<name>A0A2R2MSK2_LINAN</name>
<dbReference type="AlphaFoldDB" id="A0A2R2MSK2"/>
<feature type="region of interest" description="Disordered" evidence="2">
    <location>
        <begin position="550"/>
        <end position="581"/>
    </location>
</feature>
<evidence type="ECO:0000313" key="4">
    <source>
        <dbReference type="Proteomes" id="UP000085678"/>
    </source>
</evidence>
<feature type="region of interest" description="Disordered" evidence="2">
    <location>
        <begin position="852"/>
        <end position="964"/>
    </location>
</feature>
<dbReference type="GO" id="GO:0070652">
    <property type="term" value="C:HAUS complex"/>
    <property type="evidence" value="ECO:0007669"/>
    <property type="project" value="InterPro"/>
</dbReference>
<sequence length="1048" mass="117037">MEHSWELEAKKPLGVSLDPTDMRQVFFTNLLLLGFDTGAMESQYKIPFNRDMFALPNKKAFEVVMYFLFNKLDPVLCRETFRDCWPVIDKKVEQLFRKACNNWLTMIAKVIEEKDAHLPRIVASTFMSPGGDRFYQLMFNFSRYVILRTIKNDHGLKTRDMLQHPVLTPQNLAIDHVISESLKCGAVRHRKRFLEHVEDTVQVQQQWKEYASLDPVELNQLSTLLCFSELVKDNRTLSKAVRDKERLVRDEIQKGTTLGGSPVPKRRSGIHDPALDVQSVKRAQKVQKVRELWKILDDFNGSKEQECEVIESILHGTLDQYKIDAGEINVKIPDLLLRECESELQRRNVDNTLKGGKLNLLSLVHLWNLSLHLYIEKLHTAGVPNFGDHLATVATQVHTHHAYLSNTQALRSKLAKELIPNLKASIDQLKHSLDQQPVTGRTPHGIRTASLGLGLLPPTPPISFQEDSTLTEGTPPNISTTLTPNKVSTPEAVSRLVNSVEKTVRREQASLGAGTPLYGPKLGIKGQPYGADNVPMSHLPIPVVQVERVGNKQRTRIRSAPGTPGASRGTLAGTSPLVMDSRNGVNTMFETLEMETTQEGRSTRESAREKLTEQVSKSKPGFKSKQRDKTTVNTRRPQSQTPRVERHSTRTSPRAHDILADKIADAVMDSSRKYTSGLSSGESTPDSMNMADLNLQDPLEGLGTKAFISQDKIARTPEGGHTKKMTWHDTLMEEQLPRRPSSTELDEVTKNLFTPENSDEENIITVGEVPDEKKDALSPVAKANPNQPKGATPSSKRKPKHSPTLLDMETVVGGQTLNRSAREAEERLEAASEVTNLLNDLTFNGGTVQEDMTWRKQSSSSDQSSSIVSSVVQRQDKSFRDSPISTEDQYRALFESKTPHLPNRAKRQNVASQDYSATPEFPKSPDHSRKSNPSVTPISTNDMPFGQFTEDGVQRSSAFSGYPKDLLSFDDEDDLLTTVTMPFSPSMEDSPHVGPQDVRMVVSPHVFGRKEKQTELGSEKRNYDEQKSSRSNARSPAASSTGSSLVNS</sequence>
<dbReference type="GO" id="GO:0008017">
    <property type="term" value="F:microtubule binding"/>
    <property type="evidence" value="ECO:0007669"/>
    <property type="project" value="TreeGrafter"/>
</dbReference>
<dbReference type="GO" id="GO:1990498">
    <property type="term" value="C:mitotic spindle microtubule"/>
    <property type="evidence" value="ECO:0007669"/>
    <property type="project" value="TreeGrafter"/>
</dbReference>
<protein>
    <submittedName>
        <fullName evidence="5">HAUS augmin-like complex subunit 6</fullName>
    </submittedName>
</protein>
<feature type="compositionally biased region" description="Low complexity" evidence="2">
    <location>
        <begin position="1029"/>
        <end position="1040"/>
    </location>
</feature>
<evidence type="ECO:0000313" key="5">
    <source>
        <dbReference type="RefSeq" id="XP_023933108.1"/>
    </source>
</evidence>
<keyword evidence="4" id="KW-1185">Reference proteome</keyword>
<dbReference type="Proteomes" id="UP000085678">
    <property type="component" value="Unplaced"/>
</dbReference>
<dbReference type="InterPro" id="IPR026797">
    <property type="entry name" value="HAUS_6"/>
</dbReference>
<proteinExistence type="predicted"/>
<keyword evidence="1" id="KW-0175">Coiled coil</keyword>
<accession>A0A2R2MSK2</accession>
<dbReference type="GeneID" id="106175891"/>
<reference evidence="5" key="1">
    <citation type="submission" date="2025-08" db="UniProtKB">
        <authorList>
            <consortium name="RefSeq"/>
        </authorList>
    </citation>
    <scope>IDENTIFICATION</scope>
    <source>
        <tissue evidence="5">Gonads</tissue>
    </source>
</reference>
<dbReference type="PANTHER" id="PTHR16151">
    <property type="entry name" value="HAUS AUGMIN-LIKE COMPLEX SUBUNIT 6"/>
    <property type="match status" value="1"/>
</dbReference>
<feature type="coiled-coil region" evidence="1">
    <location>
        <begin position="814"/>
        <end position="841"/>
    </location>
</feature>
<feature type="compositionally biased region" description="Basic and acidic residues" evidence="2">
    <location>
        <begin position="643"/>
        <end position="653"/>
    </location>
</feature>
<dbReference type="Pfam" id="PF14661">
    <property type="entry name" value="HAUS6_N"/>
    <property type="match status" value="1"/>
</dbReference>
<gene>
    <name evidence="5" type="primary">LOC106175891</name>
</gene>
<feature type="compositionally biased region" description="Basic and acidic residues" evidence="2">
    <location>
        <begin position="1008"/>
        <end position="1028"/>
    </location>
</feature>
<feature type="region of interest" description="Disordered" evidence="2">
    <location>
        <begin position="778"/>
        <end position="807"/>
    </location>
</feature>
<feature type="domain" description="HAUS augmin-like complex subunit 6 N-terminal" evidence="3">
    <location>
        <begin position="26"/>
        <end position="293"/>
    </location>
</feature>
<feature type="compositionally biased region" description="Polar residues" evidence="2">
    <location>
        <begin position="631"/>
        <end position="642"/>
    </location>
</feature>
<organism evidence="4 5">
    <name type="scientific">Lingula anatina</name>
    <name type="common">Brachiopod</name>
    <name type="synonym">Lingula unguis</name>
    <dbReference type="NCBI Taxonomy" id="7574"/>
    <lineage>
        <taxon>Eukaryota</taxon>
        <taxon>Metazoa</taxon>
        <taxon>Spiralia</taxon>
        <taxon>Lophotrochozoa</taxon>
        <taxon>Brachiopoda</taxon>
        <taxon>Linguliformea</taxon>
        <taxon>Lingulata</taxon>
        <taxon>Lingulida</taxon>
        <taxon>Linguloidea</taxon>
        <taxon>Lingulidae</taxon>
        <taxon>Lingula</taxon>
    </lineage>
</organism>
<evidence type="ECO:0000259" key="3">
    <source>
        <dbReference type="Pfam" id="PF14661"/>
    </source>
</evidence>
<dbReference type="GO" id="GO:0051225">
    <property type="term" value="P:spindle assembly"/>
    <property type="evidence" value="ECO:0007669"/>
    <property type="project" value="InterPro"/>
</dbReference>
<feature type="compositionally biased region" description="Basic and acidic residues" evidence="2">
    <location>
        <begin position="601"/>
        <end position="612"/>
    </location>
</feature>
<evidence type="ECO:0000256" key="1">
    <source>
        <dbReference type="SAM" id="Coils"/>
    </source>
</evidence>
<dbReference type="STRING" id="7574.A0A2R2MSK2"/>
<feature type="compositionally biased region" description="Low complexity" evidence="2">
    <location>
        <begin position="857"/>
        <end position="873"/>
    </location>
</feature>
<feature type="region of interest" description="Disordered" evidence="2">
    <location>
        <begin position="466"/>
        <end position="485"/>
    </location>
</feature>
<dbReference type="RefSeq" id="XP_023933108.1">
    <property type="nucleotide sequence ID" value="XM_024077340.1"/>
</dbReference>
<dbReference type="InterPro" id="IPR028163">
    <property type="entry name" value="HAUS_6_N"/>
</dbReference>
<dbReference type="InParanoid" id="A0A2R2MSK2"/>
<evidence type="ECO:0000256" key="2">
    <source>
        <dbReference type="SAM" id="MobiDB-lite"/>
    </source>
</evidence>
<feature type="compositionally biased region" description="Polar residues" evidence="2">
    <location>
        <begin position="784"/>
        <end position="794"/>
    </location>
</feature>
<dbReference type="PANTHER" id="PTHR16151:SF2">
    <property type="entry name" value="HAUS AUGMIN-LIKE COMPLEX SUBUNIT 6"/>
    <property type="match status" value="1"/>
</dbReference>
<dbReference type="OrthoDB" id="5575722at2759"/>
<feature type="compositionally biased region" description="Polar residues" evidence="2">
    <location>
        <begin position="931"/>
        <end position="942"/>
    </location>
</feature>
<feature type="region of interest" description="Disordered" evidence="2">
    <location>
        <begin position="594"/>
        <end position="653"/>
    </location>
</feature>
<feature type="region of interest" description="Disordered" evidence="2">
    <location>
        <begin position="980"/>
        <end position="1048"/>
    </location>
</feature>
<dbReference type="KEGG" id="lak:106175891"/>